<dbReference type="SUPFAM" id="SSF50630">
    <property type="entry name" value="Acid proteases"/>
    <property type="match status" value="1"/>
</dbReference>
<gene>
    <name evidence="1" type="ORF">L195_g056780</name>
</gene>
<dbReference type="AlphaFoldDB" id="A0A2K3KTF1"/>
<dbReference type="Proteomes" id="UP000236291">
    <property type="component" value="Unassembled WGS sequence"/>
</dbReference>
<feature type="non-terminal residue" evidence="1">
    <location>
        <position position="208"/>
    </location>
</feature>
<dbReference type="Gene3D" id="2.40.70.10">
    <property type="entry name" value="Acid Proteases"/>
    <property type="match status" value="1"/>
</dbReference>
<accession>A0A2K3KTF1</accession>
<name>A0A2K3KTF1_TRIPR</name>
<evidence type="ECO:0000313" key="2">
    <source>
        <dbReference type="Proteomes" id="UP000236291"/>
    </source>
</evidence>
<dbReference type="PANTHER" id="PTHR15503:SF45">
    <property type="entry name" value="RNA-DIRECTED DNA POLYMERASE HOMOLOG"/>
    <property type="match status" value="1"/>
</dbReference>
<proteinExistence type="predicted"/>
<organism evidence="1 2">
    <name type="scientific">Trifolium pratense</name>
    <name type="common">Red clover</name>
    <dbReference type="NCBI Taxonomy" id="57577"/>
    <lineage>
        <taxon>Eukaryota</taxon>
        <taxon>Viridiplantae</taxon>
        <taxon>Streptophyta</taxon>
        <taxon>Embryophyta</taxon>
        <taxon>Tracheophyta</taxon>
        <taxon>Spermatophyta</taxon>
        <taxon>Magnoliopsida</taxon>
        <taxon>eudicotyledons</taxon>
        <taxon>Gunneridae</taxon>
        <taxon>Pentapetalae</taxon>
        <taxon>rosids</taxon>
        <taxon>fabids</taxon>
        <taxon>Fabales</taxon>
        <taxon>Fabaceae</taxon>
        <taxon>Papilionoideae</taxon>
        <taxon>50 kb inversion clade</taxon>
        <taxon>NPAAA clade</taxon>
        <taxon>Hologalegina</taxon>
        <taxon>IRL clade</taxon>
        <taxon>Trifolieae</taxon>
        <taxon>Trifolium</taxon>
    </lineage>
</organism>
<comment type="caution">
    <text evidence="1">The sequence shown here is derived from an EMBL/GenBank/DDBJ whole genome shotgun (WGS) entry which is preliminary data.</text>
</comment>
<dbReference type="CDD" id="cd00303">
    <property type="entry name" value="retropepsin_like"/>
    <property type="match status" value="1"/>
</dbReference>
<dbReference type="PANTHER" id="PTHR15503">
    <property type="entry name" value="LDOC1 RELATED"/>
    <property type="match status" value="1"/>
</dbReference>
<protein>
    <submittedName>
        <fullName evidence="1">Retrotransposon-related protein</fullName>
    </submittedName>
</protein>
<dbReference type="STRING" id="57577.A0A2K3KTF1"/>
<dbReference type="InterPro" id="IPR001969">
    <property type="entry name" value="Aspartic_peptidase_AS"/>
</dbReference>
<dbReference type="InterPro" id="IPR021109">
    <property type="entry name" value="Peptidase_aspartic_dom_sf"/>
</dbReference>
<sequence length="208" mass="22970">MNRRQKGLCFKCGGPFHPMHQCPDRQLRVLVLDEDAEGETEENVIAVEVDGSDEEKQGEMCILNLNHISHGNNKTVKFQGEMCGVPVLVLVDSGATHNFISQKLVHKLELPVEETPITSIKLGDGFKTSTQGVCKSVELCIGDFKLIPSMHLFELGGIDVVLGIEWLKTLGDMIVNWHQQTMSFWSEKKWVTLQGIDGGGKGVVALQS</sequence>
<dbReference type="InterPro" id="IPR032567">
    <property type="entry name" value="RTL1-rel"/>
</dbReference>
<dbReference type="Pfam" id="PF08284">
    <property type="entry name" value="RVP_2"/>
    <property type="match status" value="1"/>
</dbReference>
<dbReference type="PROSITE" id="PS00141">
    <property type="entry name" value="ASP_PROTEASE"/>
    <property type="match status" value="1"/>
</dbReference>
<reference evidence="1 2" key="2">
    <citation type="journal article" date="2017" name="Front. Plant Sci.">
        <title>Gene Classification and Mining of Molecular Markers Useful in Red Clover (Trifolium pratense) Breeding.</title>
        <authorList>
            <person name="Istvanek J."/>
            <person name="Dluhosova J."/>
            <person name="Dluhos P."/>
            <person name="Patkova L."/>
            <person name="Nedelnik J."/>
            <person name="Repkova J."/>
        </authorList>
    </citation>
    <scope>NUCLEOTIDE SEQUENCE [LARGE SCALE GENOMIC DNA]</scope>
    <source>
        <strain evidence="2">cv. Tatra</strain>
        <tissue evidence="1">Young leaves</tissue>
    </source>
</reference>
<dbReference type="GO" id="GO:0004190">
    <property type="term" value="F:aspartic-type endopeptidase activity"/>
    <property type="evidence" value="ECO:0007669"/>
    <property type="project" value="InterPro"/>
</dbReference>
<reference evidence="1 2" key="1">
    <citation type="journal article" date="2014" name="Am. J. Bot.">
        <title>Genome assembly and annotation for red clover (Trifolium pratense; Fabaceae).</title>
        <authorList>
            <person name="Istvanek J."/>
            <person name="Jaros M."/>
            <person name="Krenek A."/>
            <person name="Repkova J."/>
        </authorList>
    </citation>
    <scope>NUCLEOTIDE SEQUENCE [LARGE SCALE GENOMIC DNA]</scope>
    <source>
        <strain evidence="2">cv. Tatra</strain>
        <tissue evidence="1">Young leaves</tissue>
    </source>
</reference>
<dbReference type="EMBL" id="ASHM01109075">
    <property type="protein sequence ID" value="PNX69554.1"/>
    <property type="molecule type" value="Genomic_DNA"/>
</dbReference>
<evidence type="ECO:0000313" key="1">
    <source>
        <dbReference type="EMBL" id="PNX69554.1"/>
    </source>
</evidence>
<dbReference type="GO" id="GO:0006508">
    <property type="term" value="P:proteolysis"/>
    <property type="evidence" value="ECO:0007669"/>
    <property type="project" value="InterPro"/>
</dbReference>